<evidence type="ECO:0000313" key="2">
    <source>
        <dbReference type="Proteomes" id="UP001602370"/>
    </source>
</evidence>
<reference evidence="1 2" key="1">
    <citation type="submission" date="2024-10" db="EMBL/GenBank/DDBJ databases">
        <title>The Natural Products Discovery Center: Release of the First 8490 Sequenced Strains for Exploring Actinobacteria Biosynthetic Diversity.</title>
        <authorList>
            <person name="Kalkreuter E."/>
            <person name="Kautsar S.A."/>
            <person name="Yang D."/>
            <person name="Bader C.D."/>
            <person name="Teijaro C.N."/>
            <person name="Fluegel L."/>
            <person name="Davis C.M."/>
            <person name="Simpson J.R."/>
            <person name="Lauterbach L."/>
            <person name="Steele A.D."/>
            <person name="Gui C."/>
            <person name="Meng S."/>
            <person name="Li G."/>
            <person name="Viehrig K."/>
            <person name="Ye F."/>
            <person name="Su P."/>
            <person name="Kiefer A.F."/>
            <person name="Nichols A."/>
            <person name="Cepeda A.J."/>
            <person name="Yan W."/>
            <person name="Fan B."/>
            <person name="Jiang Y."/>
            <person name="Adhikari A."/>
            <person name="Zheng C.-J."/>
            <person name="Schuster L."/>
            <person name="Cowan T.M."/>
            <person name="Smanski M.J."/>
            <person name="Chevrette M.G."/>
            <person name="De Carvalho L.P.S."/>
            <person name="Shen B."/>
        </authorList>
    </citation>
    <scope>NUCLEOTIDE SEQUENCE [LARGE SCALE GENOMIC DNA]</scope>
    <source>
        <strain evidence="1 2">NPDC012605</strain>
    </source>
</reference>
<keyword evidence="2" id="KW-1185">Reference proteome</keyword>
<dbReference type="RefSeq" id="WP_030317916.1">
    <property type="nucleotide sequence ID" value="NZ_JBIBDZ010000011.1"/>
</dbReference>
<dbReference type="EMBL" id="JBIBDZ010000011">
    <property type="protein sequence ID" value="MFF5922725.1"/>
    <property type="molecule type" value="Genomic_DNA"/>
</dbReference>
<gene>
    <name evidence="1" type="ORF">ACFY8C_31050</name>
</gene>
<name>A0ABW6XYZ1_9ACTN</name>
<evidence type="ECO:0000313" key="1">
    <source>
        <dbReference type="EMBL" id="MFF5922725.1"/>
    </source>
</evidence>
<comment type="caution">
    <text evidence="1">The sequence shown here is derived from an EMBL/GenBank/DDBJ whole genome shotgun (WGS) entry which is preliminary data.</text>
</comment>
<proteinExistence type="predicted"/>
<organism evidence="1 2">
    <name type="scientific">Streptomyces flavochromogenes</name>
    <dbReference type="NCBI Taxonomy" id="68199"/>
    <lineage>
        <taxon>Bacteria</taxon>
        <taxon>Bacillati</taxon>
        <taxon>Actinomycetota</taxon>
        <taxon>Actinomycetes</taxon>
        <taxon>Kitasatosporales</taxon>
        <taxon>Streptomycetaceae</taxon>
        <taxon>Streptomyces</taxon>
    </lineage>
</organism>
<accession>A0ABW6XYZ1</accession>
<dbReference type="Proteomes" id="UP001602370">
    <property type="component" value="Unassembled WGS sequence"/>
</dbReference>
<sequence length="225" mass="24452">MHEPDTFHDWVDDDFGATALGSSYHNDWSRYTDDPIDHALNYLGPTGDPAFLILLIEDLQRLFSSPLSGEELGRLWGALGDPLGASPAFDGAERPWFHRLLEAVTRLAVARGAREAQWADLPGCSPEPTGTVAAEHQRLVPEVLGVAGLLDQGRVDDRGPALATRSAIERCVTLVCPELAFRFLLHALGRFGCSLSPADYTRLRSLSSAFGHGPFVVSAHRNLLG</sequence>
<protein>
    <submittedName>
        <fullName evidence="1">Uncharacterized protein</fullName>
    </submittedName>
</protein>